<keyword evidence="3 4" id="KW-0349">Heme</keyword>
<comment type="similarity">
    <text evidence="4">Belongs to the cytochrome P450 family.</text>
</comment>
<keyword evidence="4" id="KW-0560">Oxidoreductase</keyword>
<evidence type="ECO:0000313" key="7">
    <source>
        <dbReference type="Proteomes" id="UP000789739"/>
    </source>
</evidence>
<dbReference type="GO" id="GO:0004497">
    <property type="term" value="F:monooxygenase activity"/>
    <property type="evidence" value="ECO:0007669"/>
    <property type="project" value="UniProtKB-KW"/>
</dbReference>
<evidence type="ECO:0000256" key="1">
    <source>
        <dbReference type="ARBA" id="ARBA00022723"/>
    </source>
</evidence>
<feature type="transmembrane region" description="Helical" evidence="5">
    <location>
        <begin position="16"/>
        <end position="33"/>
    </location>
</feature>
<dbReference type="EMBL" id="CAJVPI010000114">
    <property type="protein sequence ID" value="CAG8482612.1"/>
    <property type="molecule type" value="Genomic_DNA"/>
</dbReference>
<evidence type="ECO:0000256" key="4">
    <source>
        <dbReference type="RuleBase" id="RU000461"/>
    </source>
</evidence>
<dbReference type="Pfam" id="PF00067">
    <property type="entry name" value="p450"/>
    <property type="match status" value="1"/>
</dbReference>
<name>A0A9N8WA10_9GLOM</name>
<dbReference type="PRINTS" id="PR00463">
    <property type="entry name" value="EP450I"/>
</dbReference>
<dbReference type="PANTHER" id="PTHR24301:SF2">
    <property type="entry name" value="THROMBOXANE-A SYNTHASE"/>
    <property type="match status" value="1"/>
</dbReference>
<keyword evidence="5" id="KW-0812">Transmembrane</keyword>
<feature type="binding site" description="axial binding residue" evidence="3">
    <location>
        <position position="481"/>
    </location>
    <ligand>
        <name>heme</name>
        <dbReference type="ChEBI" id="CHEBI:30413"/>
    </ligand>
    <ligandPart>
        <name>Fe</name>
        <dbReference type="ChEBI" id="CHEBI:18248"/>
    </ligandPart>
</feature>
<keyword evidence="7" id="KW-1185">Reference proteome</keyword>
<dbReference type="AlphaFoldDB" id="A0A9N8WA10"/>
<evidence type="ECO:0000313" key="6">
    <source>
        <dbReference type="EMBL" id="CAG8482612.1"/>
    </source>
</evidence>
<evidence type="ECO:0000256" key="3">
    <source>
        <dbReference type="PIRSR" id="PIRSR602401-1"/>
    </source>
</evidence>
<accession>A0A9N8WA10</accession>
<organism evidence="6 7">
    <name type="scientific">Paraglomus brasilianum</name>
    <dbReference type="NCBI Taxonomy" id="144538"/>
    <lineage>
        <taxon>Eukaryota</taxon>
        <taxon>Fungi</taxon>
        <taxon>Fungi incertae sedis</taxon>
        <taxon>Mucoromycota</taxon>
        <taxon>Glomeromycotina</taxon>
        <taxon>Glomeromycetes</taxon>
        <taxon>Paraglomerales</taxon>
        <taxon>Paraglomeraceae</taxon>
        <taxon>Paraglomus</taxon>
    </lineage>
</organism>
<dbReference type="SUPFAM" id="SSF48264">
    <property type="entry name" value="Cytochrome P450"/>
    <property type="match status" value="1"/>
</dbReference>
<reference evidence="6" key="1">
    <citation type="submission" date="2021-06" db="EMBL/GenBank/DDBJ databases">
        <authorList>
            <person name="Kallberg Y."/>
            <person name="Tangrot J."/>
            <person name="Rosling A."/>
        </authorList>
    </citation>
    <scope>NUCLEOTIDE SEQUENCE</scope>
    <source>
        <strain evidence="6">BR232B</strain>
    </source>
</reference>
<gene>
    <name evidence="6" type="ORF">PBRASI_LOCUS1666</name>
</gene>
<dbReference type="Gene3D" id="1.10.630.10">
    <property type="entry name" value="Cytochrome P450"/>
    <property type="match status" value="1"/>
</dbReference>
<keyword evidence="1 3" id="KW-0479">Metal-binding</keyword>
<dbReference type="GO" id="GO:0005506">
    <property type="term" value="F:iron ion binding"/>
    <property type="evidence" value="ECO:0007669"/>
    <property type="project" value="InterPro"/>
</dbReference>
<protein>
    <submittedName>
        <fullName evidence="6">5404_t:CDS:1</fullName>
    </submittedName>
</protein>
<dbReference type="InterPro" id="IPR002401">
    <property type="entry name" value="Cyt_P450_E_grp-I"/>
</dbReference>
<comment type="caution">
    <text evidence="6">The sequence shown here is derived from an EMBL/GenBank/DDBJ whole genome shotgun (WGS) entry which is preliminary data.</text>
</comment>
<dbReference type="Proteomes" id="UP000789739">
    <property type="component" value="Unassembled WGS sequence"/>
</dbReference>
<dbReference type="PRINTS" id="PR00385">
    <property type="entry name" value="P450"/>
</dbReference>
<proteinExistence type="inferred from homology"/>
<evidence type="ECO:0000256" key="5">
    <source>
        <dbReference type="SAM" id="Phobius"/>
    </source>
</evidence>
<dbReference type="CDD" id="cd00302">
    <property type="entry name" value="cytochrome_P450"/>
    <property type="match status" value="1"/>
</dbReference>
<dbReference type="PROSITE" id="PS00086">
    <property type="entry name" value="CYTOCHROME_P450"/>
    <property type="match status" value="1"/>
</dbReference>
<feature type="transmembrane region" description="Helical" evidence="5">
    <location>
        <begin position="239"/>
        <end position="256"/>
    </location>
</feature>
<keyword evidence="2 3" id="KW-0408">Iron</keyword>
<dbReference type="GO" id="GO:0020037">
    <property type="term" value="F:heme binding"/>
    <property type="evidence" value="ECO:0007669"/>
    <property type="project" value="InterPro"/>
</dbReference>
<dbReference type="OrthoDB" id="1470350at2759"/>
<dbReference type="PANTHER" id="PTHR24301">
    <property type="entry name" value="THROMBOXANE-A SYNTHASE"/>
    <property type="match status" value="1"/>
</dbReference>
<sequence length="536" mass="63291">MDSLSFFDSSIGTSDLIFFFSILLITYIGYFYFSYLTRENPLPGPLPLPFVGNIIDRGFDNFIEYTERMREKYGDMFEIYFGPKRFIMLSKYEHIASMFGYSLNSKYMRRVPRLAGLEELDIAGKGVALNHNVNTWKYNRQFISRSLLAPSFSEYAAIWTQRLVKEMMEFWKEASNDDGCFETDLVEWAHRFTTDSITHFTTGKRIHAVEALHVELLASKNKRLSTNNLTNATRIFKSIRTLVVGIYFFIIVPSWMRNYLPFLSNTTKNYLENRDWLFNKLDEIIKQRRREIEHTPRDQPLRLDMLTSMITINTNRNIRKFDEHCKPLTDEEIRGTLWETWVAGMDTTANLFTFIVYHLAHYPDILKRLREELDQFFEKLGDRQLDYKSLSELVYTEAILKEVSRILTPAPYTARNSTAEDILEGRVWPEETQYIINLHGINHSKELWDKPEEFDPDRWLNNTKSEKLMPYVVFGGGRRVCPGRKLTIIELKCLIALIYHKLDIELVDEKAPLKTRFILLRSFYDLQVRIKSRKID</sequence>
<evidence type="ECO:0000256" key="2">
    <source>
        <dbReference type="ARBA" id="ARBA00023004"/>
    </source>
</evidence>
<keyword evidence="4" id="KW-0503">Monooxygenase</keyword>
<dbReference type="InterPro" id="IPR036396">
    <property type="entry name" value="Cyt_P450_sf"/>
</dbReference>
<keyword evidence="5" id="KW-1133">Transmembrane helix</keyword>
<dbReference type="InterPro" id="IPR017972">
    <property type="entry name" value="Cyt_P450_CS"/>
</dbReference>
<keyword evidence="5" id="KW-0472">Membrane</keyword>
<comment type="cofactor">
    <cofactor evidence="3">
        <name>heme</name>
        <dbReference type="ChEBI" id="CHEBI:30413"/>
    </cofactor>
</comment>
<dbReference type="InterPro" id="IPR001128">
    <property type="entry name" value="Cyt_P450"/>
</dbReference>
<dbReference type="GO" id="GO:0016705">
    <property type="term" value="F:oxidoreductase activity, acting on paired donors, with incorporation or reduction of molecular oxygen"/>
    <property type="evidence" value="ECO:0007669"/>
    <property type="project" value="InterPro"/>
</dbReference>